<dbReference type="InterPro" id="IPR007404">
    <property type="entry name" value="YdjM-like"/>
</dbReference>
<dbReference type="Pfam" id="PF04307">
    <property type="entry name" value="YdjM"/>
    <property type="match status" value="1"/>
</dbReference>
<dbReference type="PANTHER" id="PTHR35531">
    <property type="entry name" value="INNER MEMBRANE PROTEIN YBCI-RELATED"/>
    <property type="match status" value="1"/>
</dbReference>
<evidence type="ECO:0000313" key="2">
    <source>
        <dbReference type="EMBL" id="SDH24633.1"/>
    </source>
</evidence>
<feature type="transmembrane region" description="Helical" evidence="1">
    <location>
        <begin position="115"/>
        <end position="136"/>
    </location>
</feature>
<reference evidence="2 3" key="1">
    <citation type="submission" date="2016-10" db="EMBL/GenBank/DDBJ databases">
        <authorList>
            <person name="de Groot N.N."/>
        </authorList>
    </citation>
    <scope>NUCLEOTIDE SEQUENCE [LARGE SCALE GENOMIC DNA]</scope>
    <source>
        <strain evidence="2 3">L 420-91</strain>
    </source>
</reference>
<name>A0A1G8AUY3_ANETH</name>
<organism evidence="2 3">
    <name type="scientific">Aneurinibacillus thermoaerophilus</name>
    <dbReference type="NCBI Taxonomy" id="143495"/>
    <lineage>
        <taxon>Bacteria</taxon>
        <taxon>Bacillati</taxon>
        <taxon>Bacillota</taxon>
        <taxon>Bacilli</taxon>
        <taxon>Bacillales</taxon>
        <taxon>Paenibacillaceae</taxon>
        <taxon>Aneurinibacillus group</taxon>
        <taxon>Aneurinibacillus</taxon>
    </lineage>
</organism>
<evidence type="ECO:0000256" key="1">
    <source>
        <dbReference type="SAM" id="Phobius"/>
    </source>
</evidence>
<keyword evidence="1" id="KW-0812">Transmembrane</keyword>
<dbReference type="RefSeq" id="WP_057898567.1">
    <property type="nucleotide sequence ID" value="NZ_FNDE01000018.1"/>
</dbReference>
<sequence>MMGRSHLTLGALSGIAVAKVTETDMFDGAVVTLFAAFSALVPDLDADGLLTRKLTDRPLRIIRLFSGYIGVALILLSYFPETRNGQFLTAFIGLLFLGVGFVLRDHASRKWMVTLLGILLMGTAIYLYSGASALVLHRVPYEVLRSDYVWLLGFGLFIALVPHFAHRTYTHTVWALIAWGYIWFYAEASLHISGLFLAAIIGYASHLFADTLTVAGVRYFHPFPPTVKLPLIKTKKDSRREAAVVLACVVLVFFLYFDAFPLH</sequence>
<feature type="transmembrane region" description="Helical" evidence="1">
    <location>
        <begin position="85"/>
        <end position="103"/>
    </location>
</feature>
<protein>
    <submittedName>
        <fullName evidence="2">Inner membrane protein</fullName>
    </submittedName>
</protein>
<dbReference type="OrthoDB" id="2706144at2"/>
<feature type="transmembrane region" description="Helical" evidence="1">
    <location>
        <begin position="241"/>
        <end position="257"/>
    </location>
</feature>
<feature type="transmembrane region" description="Helical" evidence="1">
    <location>
        <begin position="148"/>
        <end position="165"/>
    </location>
</feature>
<gene>
    <name evidence="2" type="ORF">SAMN04489735_101826</name>
</gene>
<dbReference type="EMBL" id="FNDE01000018">
    <property type="protein sequence ID" value="SDH24633.1"/>
    <property type="molecule type" value="Genomic_DNA"/>
</dbReference>
<proteinExistence type="predicted"/>
<dbReference type="AlphaFoldDB" id="A0A1G8AUY3"/>
<accession>A0A1G8AUY3</accession>
<keyword evidence="1" id="KW-1133">Transmembrane helix</keyword>
<dbReference type="Proteomes" id="UP000198956">
    <property type="component" value="Unassembled WGS sequence"/>
</dbReference>
<evidence type="ECO:0000313" key="3">
    <source>
        <dbReference type="Proteomes" id="UP000198956"/>
    </source>
</evidence>
<dbReference type="PANTHER" id="PTHR35531:SF1">
    <property type="entry name" value="INNER MEMBRANE PROTEIN YBCI-RELATED"/>
    <property type="match status" value="1"/>
</dbReference>
<feature type="transmembrane region" description="Helical" evidence="1">
    <location>
        <begin position="61"/>
        <end position="79"/>
    </location>
</feature>
<keyword evidence="1" id="KW-0472">Membrane</keyword>